<dbReference type="InterPro" id="IPR009057">
    <property type="entry name" value="Homeodomain-like_sf"/>
</dbReference>
<evidence type="ECO:0000259" key="4">
    <source>
        <dbReference type="PROSITE" id="PS50977"/>
    </source>
</evidence>
<dbReference type="PRINTS" id="PR00455">
    <property type="entry name" value="HTHTETR"/>
</dbReference>
<dbReference type="PROSITE" id="PS50977">
    <property type="entry name" value="HTH_TETR_2"/>
    <property type="match status" value="1"/>
</dbReference>
<keyword evidence="1 2" id="KW-0238">DNA-binding</keyword>
<accession>A0ABS2LBV0</accession>
<evidence type="ECO:0000313" key="5">
    <source>
        <dbReference type="EMBL" id="MBM7477558.1"/>
    </source>
</evidence>
<dbReference type="Pfam" id="PF14246">
    <property type="entry name" value="TetR_C_7"/>
    <property type="match status" value="1"/>
</dbReference>
<dbReference type="EMBL" id="JAFBBO010000001">
    <property type="protein sequence ID" value="MBM7477558.1"/>
    <property type="molecule type" value="Genomic_DNA"/>
</dbReference>
<dbReference type="PROSITE" id="PS01081">
    <property type="entry name" value="HTH_TETR_1"/>
    <property type="match status" value="1"/>
</dbReference>
<dbReference type="InterPro" id="IPR050109">
    <property type="entry name" value="HTH-type_TetR-like_transc_reg"/>
</dbReference>
<feature type="domain" description="HTH tetR-type" evidence="4">
    <location>
        <begin position="26"/>
        <end position="86"/>
    </location>
</feature>
<evidence type="ECO:0000256" key="1">
    <source>
        <dbReference type="ARBA" id="ARBA00023125"/>
    </source>
</evidence>
<evidence type="ECO:0000256" key="3">
    <source>
        <dbReference type="SAM" id="MobiDB-lite"/>
    </source>
</evidence>
<feature type="region of interest" description="Disordered" evidence="3">
    <location>
        <begin position="1"/>
        <end position="27"/>
    </location>
</feature>
<dbReference type="SUPFAM" id="SSF46689">
    <property type="entry name" value="Homeodomain-like"/>
    <property type="match status" value="1"/>
</dbReference>
<keyword evidence="6" id="KW-1185">Reference proteome</keyword>
<dbReference type="InterPro" id="IPR039536">
    <property type="entry name" value="TetR_C_Proteobacteria"/>
</dbReference>
<proteinExistence type="predicted"/>
<organism evidence="5 6">
    <name type="scientific">Oerskovia jenensis</name>
    <dbReference type="NCBI Taxonomy" id="162169"/>
    <lineage>
        <taxon>Bacteria</taxon>
        <taxon>Bacillati</taxon>
        <taxon>Actinomycetota</taxon>
        <taxon>Actinomycetes</taxon>
        <taxon>Micrococcales</taxon>
        <taxon>Cellulomonadaceae</taxon>
        <taxon>Oerskovia</taxon>
    </lineage>
</organism>
<gene>
    <name evidence="5" type="ORF">JOD49_000478</name>
</gene>
<dbReference type="RefSeq" id="WP_205305823.1">
    <property type="nucleotide sequence ID" value="NZ_BAAAVF010000010.1"/>
</dbReference>
<dbReference type="PANTHER" id="PTHR30055:SF146">
    <property type="entry name" value="HTH-TYPE TRANSCRIPTIONAL DUAL REGULATOR CECR"/>
    <property type="match status" value="1"/>
</dbReference>
<feature type="DNA-binding region" description="H-T-H motif" evidence="2">
    <location>
        <begin position="49"/>
        <end position="68"/>
    </location>
</feature>
<name>A0ABS2LBV0_9CELL</name>
<dbReference type="Pfam" id="PF00440">
    <property type="entry name" value="TetR_N"/>
    <property type="match status" value="1"/>
</dbReference>
<reference evidence="5 6" key="1">
    <citation type="submission" date="2021-01" db="EMBL/GenBank/DDBJ databases">
        <title>Sequencing the genomes of 1000 actinobacteria strains.</title>
        <authorList>
            <person name="Klenk H.-P."/>
        </authorList>
    </citation>
    <scope>NUCLEOTIDE SEQUENCE [LARGE SCALE GENOMIC DNA]</scope>
    <source>
        <strain evidence="5 6">DSM 46000</strain>
    </source>
</reference>
<dbReference type="InterPro" id="IPR001647">
    <property type="entry name" value="HTH_TetR"/>
</dbReference>
<dbReference type="InterPro" id="IPR023772">
    <property type="entry name" value="DNA-bd_HTH_TetR-type_CS"/>
</dbReference>
<dbReference type="Gene3D" id="1.10.357.10">
    <property type="entry name" value="Tetracycline Repressor, domain 2"/>
    <property type="match status" value="1"/>
</dbReference>
<comment type="caution">
    <text evidence="5">The sequence shown here is derived from an EMBL/GenBank/DDBJ whole genome shotgun (WGS) entry which is preliminary data.</text>
</comment>
<evidence type="ECO:0000313" key="6">
    <source>
        <dbReference type="Proteomes" id="UP000698059"/>
    </source>
</evidence>
<dbReference type="PANTHER" id="PTHR30055">
    <property type="entry name" value="HTH-TYPE TRANSCRIPTIONAL REGULATOR RUTR"/>
    <property type="match status" value="1"/>
</dbReference>
<protein>
    <submittedName>
        <fullName evidence="5">AcrR family transcriptional regulator</fullName>
    </submittedName>
</protein>
<feature type="compositionally biased region" description="Basic residues" evidence="3">
    <location>
        <begin position="223"/>
        <end position="234"/>
    </location>
</feature>
<dbReference type="Proteomes" id="UP000698059">
    <property type="component" value="Unassembled WGS sequence"/>
</dbReference>
<sequence>MTTTADGSTGPTAARRPGRPRTTERAARRAGLLDVAIRIFGARGYGATTIEAVASEAGVTKRTIYQHFTDKAGLFVAAVESQHAHEHTIAGEDLESLATRIVHTLHGDQAVTLHRLVIAEALQFPDLAAAFYTHGPASSTEALAHHLAVHLGAAPSDPVDDATRALAEALYTLLLGEAHRRRLLGLVPAPTVAQAREHAHRAVATVRGPRRPLPDLPGDEPRHPRRRRAAPVAD</sequence>
<evidence type="ECO:0000256" key="2">
    <source>
        <dbReference type="PROSITE-ProRule" id="PRU00335"/>
    </source>
</evidence>
<feature type="region of interest" description="Disordered" evidence="3">
    <location>
        <begin position="201"/>
        <end position="234"/>
    </location>
</feature>